<dbReference type="HOGENOM" id="CLU_3035157_0_0_1"/>
<accession>A0A0D3CRV3</accession>
<dbReference type="Gramene" id="Bo6g045410.1">
    <property type="protein sequence ID" value="Bo6g045410.1"/>
    <property type="gene ID" value="Bo6g045410"/>
</dbReference>
<reference evidence="2" key="2">
    <citation type="submission" date="2015-03" db="UniProtKB">
        <authorList>
            <consortium name="EnsemblPlants"/>
        </authorList>
    </citation>
    <scope>IDENTIFICATION</scope>
</reference>
<dbReference type="EnsemblPlants" id="Bo6g045410.1">
    <property type="protein sequence ID" value="Bo6g045410.1"/>
    <property type="gene ID" value="Bo6g045410"/>
</dbReference>
<organism evidence="2 3">
    <name type="scientific">Brassica oleracea var. oleracea</name>
    <dbReference type="NCBI Taxonomy" id="109376"/>
    <lineage>
        <taxon>Eukaryota</taxon>
        <taxon>Viridiplantae</taxon>
        <taxon>Streptophyta</taxon>
        <taxon>Embryophyta</taxon>
        <taxon>Tracheophyta</taxon>
        <taxon>Spermatophyta</taxon>
        <taxon>Magnoliopsida</taxon>
        <taxon>eudicotyledons</taxon>
        <taxon>Gunneridae</taxon>
        <taxon>Pentapetalae</taxon>
        <taxon>rosids</taxon>
        <taxon>malvids</taxon>
        <taxon>Brassicales</taxon>
        <taxon>Brassicaceae</taxon>
        <taxon>Brassiceae</taxon>
        <taxon>Brassica</taxon>
    </lineage>
</organism>
<keyword evidence="3" id="KW-1185">Reference proteome</keyword>
<evidence type="ECO:0000313" key="3">
    <source>
        <dbReference type="Proteomes" id="UP000032141"/>
    </source>
</evidence>
<feature type="compositionally biased region" description="Polar residues" evidence="1">
    <location>
        <begin position="1"/>
        <end position="18"/>
    </location>
</feature>
<dbReference type="AlphaFoldDB" id="A0A0D3CRV3"/>
<reference evidence="2 3" key="1">
    <citation type="journal article" date="2014" name="Genome Biol.">
        <title>Transcriptome and methylome profiling reveals relics of genome dominance in the mesopolyploid Brassica oleracea.</title>
        <authorList>
            <person name="Parkin I.A."/>
            <person name="Koh C."/>
            <person name="Tang H."/>
            <person name="Robinson S.J."/>
            <person name="Kagale S."/>
            <person name="Clarke W.E."/>
            <person name="Town C.D."/>
            <person name="Nixon J."/>
            <person name="Krishnakumar V."/>
            <person name="Bidwell S.L."/>
            <person name="Denoeud F."/>
            <person name="Belcram H."/>
            <person name="Links M.G."/>
            <person name="Just J."/>
            <person name="Clarke C."/>
            <person name="Bender T."/>
            <person name="Huebert T."/>
            <person name="Mason A.S."/>
            <person name="Pires J.C."/>
            <person name="Barker G."/>
            <person name="Moore J."/>
            <person name="Walley P.G."/>
            <person name="Manoli S."/>
            <person name="Batley J."/>
            <person name="Edwards D."/>
            <person name="Nelson M.N."/>
            <person name="Wang X."/>
            <person name="Paterson A.H."/>
            <person name="King G."/>
            <person name="Bancroft I."/>
            <person name="Chalhoub B."/>
            <person name="Sharpe A.G."/>
        </authorList>
    </citation>
    <scope>NUCLEOTIDE SEQUENCE</scope>
    <source>
        <strain evidence="2 3">cv. TO1000</strain>
    </source>
</reference>
<feature type="region of interest" description="Disordered" evidence="1">
    <location>
        <begin position="1"/>
        <end position="43"/>
    </location>
</feature>
<proteinExistence type="predicted"/>
<name>A0A0D3CRV3_BRAOL</name>
<evidence type="ECO:0000313" key="2">
    <source>
        <dbReference type="EnsemblPlants" id="Bo6g045410.1"/>
    </source>
</evidence>
<evidence type="ECO:0000256" key="1">
    <source>
        <dbReference type="SAM" id="MobiDB-lite"/>
    </source>
</evidence>
<sequence length="55" mass="5864">MNSSSNCTAGARPRSSSGRAPDDPPSSGFPTPKSSLELHPFPNKLEPSRYFSLSL</sequence>
<dbReference type="Proteomes" id="UP000032141">
    <property type="component" value="Chromosome C6"/>
</dbReference>
<protein>
    <submittedName>
        <fullName evidence="2">Uncharacterized protein</fullName>
    </submittedName>
</protein>